<evidence type="ECO:0000313" key="1">
    <source>
        <dbReference type="EMBL" id="KQB42348.1"/>
    </source>
</evidence>
<proteinExistence type="predicted"/>
<sequence length="49" mass="5434">MTISLGGKILLLELGLPDFGVVGACPNIFITANTNKRVIFFFFIFKIWG</sequence>
<evidence type="ECO:0000313" key="2">
    <source>
        <dbReference type="Proteomes" id="UP000050443"/>
    </source>
</evidence>
<dbReference type="PATRIC" id="fig|362413.3.peg.3278"/>
<protein>
    <submittedName>
        <fullName evidence="1">Uncharacterized protein</fullName>
    </submittedName>
</protein>
<dbReference type="AlphaFoldDB" id="A0A0N8VNK1"/>
<organism evidence="1 2">
    <name type="scientific">Flavobacterium aquidurense</name>
    <dbReference type="NCBI Taxonomy" id="362413"/>
    <lineage>
        <taxon>Bacteria</taxon>
        <taxon>Pseudomonadati</taxon>
        <taxon>Bacteroidota</taxon>
        <taxon>Flavobacteriia</taxon>
        <taxon>Flavobacteriales</taxon>
        <taxon>Flavobacteriaceae</taxon>
        <taxon>Flavobacterium</taxon>
    </lineage>
</organism>
<dbReference type="Proteomes" id="UP000050443">
    <property type="component" value="Unassembled WGS sequence"/>
</dbReference>
<dbReference type="EMBL" id="JRLF01000006">
    <property type="protein sequence ID" value="KQB42348.1"/>
    <property type="molecule type" value="Genomic_DNA"/>
</dbReference>
<comment type="caution">
    <text evidence="1">The sequence shown here is derived from an EMBL/GenBank/DDBJ whole genome shotgun (WGS) entry which is preliminary data.</text>
</comment>
<reference evidence="1 2" key="1">
    <citation type="submission" date="2014-09" db="EMBL/GenBank/DDBJ databases">
        <title>Genome sequence of Flavobacterium aquidurense RC62.</title>
        <authorList>
            <person name="Kim J.F."/>
            <person name="Kwak M.-J."/>
        </authorList>
    </citation>
    <scope>NUCLEOTIDE SEQUENCE [LARGE SCALE GENOMIC DNA]</scope>
    <source>
        <strain evidence="1 2">RC62</strain>
    </source>
</reference>
<accession>A0A0N8VNK1</accession>
<gene>
    <name evidence="1" type="ORF">RC62_3354</name>
</gene>
<name>A0A0N8VNK1_9FLAO</name>